<reference evidence="1" key="1">
    <citation type="submission" date="2020-05" db="EMBL/GenBank/DDBJ databases">
        <authorList>
            <person name="Chiriac C."/>
            <person name="Salcher M."/>
            <person name="Ghai R."/>
            <person name="Kavagutti S V."/>
        </authorList>
    </citation>
    <scope>NUCLEOTIDE SEQUENCE</scope>
</reference>
<protein>
    <submittedName>
        <fullName evidence="1">Unannotated protein</fullName>
    </submittedName>
</protein>
<organism evidence="1">
    <name type="scientific">freshwater metagenome</name>
    <dbReference type="NCBI Taxonomy" id="449393"/>
    <lineage>
        <taxon>unclassified sequences</taxon>
        <taxon>metagenomes</taxon>
        <taxon>ecological metagenomes</taxon>
    </lineage>
</organism>
<dbReference type="EMBL" id="CAFABA010000089">
    <property type="protein sequence ID" value="CAB4834118.1"/>
    <property type="molecule type" value="Genomic_DNA"/>
</dbReference>
<evidence type="ECO:0000313" key="1">
    <source>
        <dbReference type="EMBL" id="CAB4834118.1"/>
    </source>
</evidence>
<gene>
    <name evidence="1" type="ORF">UFOPK3139_01982</name>
</gene>
<dbReference type="AlphaFoldDB" id="A0A6J7ANT3"/>
<sequence length="40" mass="4373">MFLHLDERQVLRLPANFSVDAGNGLVAELRVLLGPDAILV</sequence>
<name>A0A6J7ANT3_9ZZZZ</name>
<accession>A0A6J7ANT3</accession>
<proteinExistence type="predicted"/>